<accession>A0ABW0HYV9</accession>
<comment type="caution">
    <text evidence="2">The sequence shown here is derived from an EMBL/GenBank/DDBJ whole genome shotgun (WGS) entry which is preliminary data.</text>
</comment>
<reference evidence="3" key="1">
    <citation type="journal article" date="2019" name="Int. J. Syst. Evol. Microbiol.">
        <title>The Global Catalogue of Microorganisms (GCM) 10K type strain sequencing project: providing services to taxonomists for standard genome sequencing and annotation.</title>
        <authorList>
            <consortium name="The Broad Institute Genomics Platform"/>
            <consortium name="The Broad Institute Genome Sequencing Center for Infectious Disease"/>
            <person name="Wu L."/>
            <person name="Ma J."/>
        </authorList>
    </citation>
    <scope>NUCLEOTIDE SEQUENCE [LARGE SCALE GENOMIC DNA]</scope>
    <source>
        <strain evidence="3">CGMCC 1.18575</strain>
    </source>
</reference>
<feature type="transmembrane region" description="Helical" evidence="1">
    <location>
        <begin position="69"/>
        <end position="89"/>
    </location>
</feature>
<sequence>MNPNIYFVSFVIGLGFTFMVLHLIRSRRLREQYAILWLVLGVFMMGLSLFPSLLDRFSAMLHVSYAPSLLYLLAFVAVLFLLLHLSLAVSHLTSHVIKLTQSLALLESQINRPIQSKSPMDKSLQNLEE</sequence>
<dbReference type="EMBL" id="JBHSMI010000029">
    <property type="protein sequence ID" value="MFC5405392.1"/>
    <property type="molecule type" value="Genomic_DNA"/>
</dbReference>
<dbReference type="InterPro" id="IPR019277">
    <property type="entry name" value="DUF2304"/>
</dbReference>
<organism evidence="2 3">
    <name type="scientific">Cohnella soli</name>
    <dbReference type="NCBI Taxonomy" id="425005"/>
    <lineage>
        <taxon>Bacteria</taxon>
        <taxon>Bacillati</taxon>
        <taxon>Bacillota</taxon>
        <taxon>Bacilli</taxon>
        <taxon>Bacillales</taxon>
        <taxon>Paenibacillaceae</taxon>
        <taxon>Cohnella</taxon>
    </lineage>
</organism>
<keyword evidence="1" id="KW-0472">Membrane</keyword>
<evidence type="ECO:0000256" key="1">
    <source>
        <dbReference type="SAM" id="Phobius"/>
    </source>
</evidence>
<dbReference type="Proteomes" id="UP001596113">
    <property type="component" value="Unassembled WGS sequence"/>
</dbReference>
<dbReference type="Pfam" id="PF10066">
    <property type="entry name" value="DUF2304"/>
    <property type="match status" value="1"/>
</dbReference>
<proteinExistence type="predicted"/>
<protein>
    <submittedName>
        <fullName evidence="2">DUF2304 domain-containing protein</fullName>
    </submittedName>
</protein>
<evidence type="ECO:0000313" key="2">
    <source>
        <dbReference type="EMBL" id="MFC5405392.1"/>
    </source>
</evidence>
<gene>
    <name evidence="2" type="ORF">ACFPOF_21830</name>
</gene>
<keyword evidence="1" id="KW-1133">Transmembrane helix</keyword>
<keyword evidence="1" id="KW-0812">Transmembrane</keyword>
<evidence type="ECO:0000313" key="3">
    <source>
        <dbReference type="Proteomes" id="UP001596113"/>
    </source>
</evidence>
<dbReference type="RefSeq" id="WP_378136589.1">
    <property type="nucleotide sequence ID" value="NZ_JBHSMI010000029.1"/>
</dbReference>
<name>A0ABW0HYV9_9BACL</name>
<feature type="transmembrane region" description="Helical" evidence="1">
    <location>
        <begin position="36"/>
        <end position="54"/>
    </location>
</feature>
<keyword evidence="3" id="KW-1185">Reference proteome</keyword>
<feature type="transmembrane region" description="Helical" evidence="1">
    <location>
        <begin position="6"/>
        <end position="24"/>
    </location>
</feature>